<accession>A0A6L6Q4I8</accession>
<dbReference type="InterPro" id="IPR050833">
    <property type="entry name" value="Poly_Biosynth_Transport"/>
</dbReference>
<evidence type="ECO:0000256" key="1">
    <source>
        <dbReference type="ARBA" id="ARBA00004651"/>
    </source>
</evidence>
<feature type="transmembrane region" description="Helical" evidence="6">
    <location>
        <begin position="12"/>
        <end position="37"/>
    </location>
</feature>
<comment type="subcellular location">
    <subcellularLocation>
        <location evidence="1">Cell membrane</location>
        <topology evidence="1">Multi-pass membrane protein</topology>
    </subcellularLocation>
</comment>
<feature type="transmembrane region" description="Helical" evidence="6">
    <location>
        <begin position="161"/>
        <end position="178"/>
    </location>
</feature>
<keyword evidence="3 6" id="KW-0812">Transmembrane</keyword>
<comment type="caution">
    <text evidence="7">The sequence shown here is derived from an EMBL/GenBank/DDBJ whole genome shotgun (WGS) entry which is preliminary data.</text>
</comment>
<gene>
    <name evidence="7" type="ORF">GM668_18230</name>
</gene>
<feature type="transmembrane region" description="Helical" evidence="6">
    <location>
        <begin position="388"/>
        <end position="421"/>
    </location>
</feature>
<feature type="transmembrane region" description="Helical" evidence="6">
    <location>
        <begin position="49"/>
        <end position="70"/>
    </location>
</feature>
<feature type="transmembrane region" description="Helical" evidence="6">
    <location>
        <begin position="467"/>
        <end position="485"/>
    </location>
</feature>
<sequence>MKGAHPYSGRAVKGGMVIFIAGRGLSGVLTFIAFGLAARLLPLAEYGHYAAALAVMEVALAVSTGGLDWVTARLVPDARVHASGRATGAAVLRLAALQGMLVAAVACVVYAGADELARLMKLPAAAPAFHLVAPLVLAEGLGRLARDQMLTVLMAQRAGQMAQLLRVGTLLALLLWTWRQDASLEAAAMLHLELTAAACAAVAGSLALALVLWRLRTVPAADPHWQAPGGLRRLAMHTYASYLLSLLCGPQVLTMVVARMLGADAAGAFGFARTFADQVRRYLPTDLLQSIVRPTLVAYYSATREFAGLSLRAGLLMKSAAAVLFPLLVFFTAFGDLGMRALGGVRFAPAWPVLVVLLCGAGTTAWRRVVELCANTVLESGLVARANAALAVLPLVMVAALQATGSLVLAAALPVLAEALFCLRVQAGLRARGYQSPADGAGWLRLAAGLLVCVPLALLHAAHPLPLAVAVVLAGLAALLALRMVRLINASEGALVATWNGRLARLIGAAPQPA</sequence>
<protein>
    <submittedName>
        <fullName evidence="7">Oligosaccharide flippase family protein</fullName>
    </submittedName>
</protein>
<evidence type="ECO:0000313" key="7">
    <source>
        <dbReference type="EMBL" id="MTW04022.1"/>
    </source>
</evidence>
<dbReference type="GO" id="GO:0005886">
    <property type="term" value="C:plasma membrane"/>
    <property type="evidence" value="ECO:0007669"/>
    <property type="project" value="UniProtKB-SubCell"/>
</dbReference>
<dbReference type="OrthoDB" id="8573819at2"/>
<organism evidence="7 8">
    <name type="scientific">Pseudoduganella ginsengisoli</name>
    <dbReference type="NCBI Taxonomy" id="1462440"/>
    <lineage>
        <taxon>Bacteria</taxon>
        <taxon>Pseudomonadati</taxon>
        <taxon>Pseudomonadota</taxon>
        <taxon>Betaproteobacteria</taxon>
        <taxon>Burkholderiales</taxon>
        <taxon>Oxalobacteraceae</taxon>
        <taxon>Telluria group</taxon>
        <taxon>Pseudoduganella</taxon>
    </lineage>
</organism>
<feature type="transmembrane region" description="Helical" evidence="6">
    <location>
        <begin position="234"/>
        <end position="253"/>
    </location>
</feature>
<dbReference type="Pfam" id="PF01943">
    <property type="entry name" value="Polysacc_synt"/>
    <property type="match status" value="1"/>
</dbReference>
<dbReference type="RefSeq" id="WP_155440385.1">
    <property type="nucleotide sequence ID" value="NZ_WNLA01000013.1"/>
</dbReference>
<dbReference type="Proteomes" id="UP000484015">
    <property type="component" value="Unassembled WGS sequence"/>
</dbReference>
<feature type="transmembrane region" description="Helical" evidence="6">
    <location>
        <begin position="347"/>
        <end position="368"/>
    </location>
</feature>
<dbReference type="InterPro" id="IPR002797">
    <property type="entry name" value="Polysacc_synth"/>
</dbReference>
<feature type="transmembrane region" description="Helical" evidence="6">
    <location>
        <begin position="315"/>
        <end position="335"/>
    </location>
</feature>
<evidence type="ECO:0000256" key="6">
    <source>
        <dbReference type="SAM" id="Phobius"/>
    </source>
</evidence>
<feature type="transmembrane region" description="Helical" evidence="6">
    <location>
        <begin position="442"/>
        <end position="461"/>
    </location>
</feature>
<evidence type="ECO:0000313" key="8">
    <source>
        <dbReference type="Proteomes" id="UP000484015"/>
    </source>
</evidence>
<keyword evidence="5 6" id="KW-0472">Membrane</keyword>
<evidence type="ECO:0000256" key="2">
    <source>
        <dbReference type="ARBA" id="ARBA00022475"/>
    </source>
</evidence>
<dbReference type="PANTHER" id="PTHR30250:SF11">
    <property type="entry name" value="O-ANTIGEN TRANSPORTER-RELATED"/>
    <property type="match status" value="1"/>
</dbReference>
<feature type="transmembrane region" description="Helical" evidence="6">
    <location>
        <begin position="190"/>
        <end position="213"/>
    </location>
</feature>
<keyword evidence="2" id="KW-1003">Cell membrane</keyword>
<reference evidence="7 8" key="1">
    <citation type="submission" date="2019-11" db="EMBL/GenBank/DDBJ databases">
        <title>Type strains purchased from KCTC, JCM and DSMZ.</title>
        <authorList>
            <person name="Lu H."/>
        </authorList>
    </citation>
    <scope>NUCLEOTIDE SEQUENCE [LARGE SCALE GENOMIC DNA]</scope>
    <source>
        <strain evidence="7 8">KCTC 42409</strain>
    </source>
</reference>
<dbReference type="PANTHER" id="PTHR30250">
    <property type="entry name" value="PST FAMILY PREDICTED COLANIC ACID TRANSPORTER"/>
    <property type="match status" value="1"/>
</dbReference>
<dbReference type="EMBL" id="WNLA01000013">
    <property type="protein sequence ID" value="MTW04022.1"/>
    <property type="molecule type" value="Genomic_DNA"/>
</dbReference>
<keyword evidence="8" id="KW-1185">Reference proteome</keyword>
<keyword evidence="4 6" id="KW-1133">Transmembrane helix</keyword>
<feature type="transmembrane region" description="Helical" evidence="6">
    <location>
        <begin position="124"/>
        <end position="141"/>
    </location>
</feature>
<evidence type="ECO:0000256" key="3">
    <source>
        <dbReference type="ARBA" id="ARBA00022692"/>
    </source>
</evidence>
<feature type="transmembrane region" description="Helical" evidence="6">
    <location>
        <begin position="91"/>
        <end position="112"/>
    </location>
</feature>
<dbReference type="AlphaFoldDB" id="A0A6L6Q4I8"/>
<evidence type="ECO:0000256" key="4">
    <source>
        <dbReference type="ARBA" id="ARBA00022989"/>
    </source>
</evidence>
<evidence type="ECO:0000256" key="5">
    <source>
        <dbReference type="ARBA" id="ARBA00023136"/>
    </source>
</evidence>
<name>A0A6L6Q4I8_9BURK</name>
<proteinExistence type="predicted"/>